<dbReference type="KEGG" id="vg:23680181"/>
<name>A0A076GDQ3_9CAUD</name>
<dbReference type="Proteomes" id="UP000028659">
    <property type="component" value="Genome"/>
</dbReference>
<proteinExistence type="predicted"/>
<keyword evidence="3" id="KW-1185">Reference proteome</keyword>
<evidence type="ECO:0000313" key="2">
    <source>
        <dbReference type="EMBL" id="AII28160.1"/>
    </source>
</evidence>
<gene>
    <name evidence="2" type="primary">12</name>
    <name evidence="2" type="ORF">PBI_SPARKY_12</name>
</gene>
<organism evidence="2 3">
    <name type="scientific">Mycobacterium phage Sparky</name>
    <dbReference type="NCBI Taxonomy" id="1527493"/>
    <lineage>
        <taxon>Viruses</taxon>
        <taxon>Duplodnaviria</taxon>
        <taxon>Heunggongvirae</taxon>
        <taxon>Uroviricota</taxon>
        <taxon>Caudoviricetes</taxon>
        <taxon>Sparkyvirus</taxon>
        <taxon>Sparkyvirus sparky</taxon>
    </lineage>
</organism>
<sequence>MAATPKKRTAKGSSVAAAAGEPIGKWAQVLAETREAGGVIEPFEITADLVLYPPTPARAKAMGAAQNAAQAAIAAMFNAAKFGATPEEVDRIQQTIEAADLKYTKALIGDDEFEAVEAYFAHRGAWERDVFLTALKKQFLRLPDEEEIDFEERTYQLEEALREVAPDHPLLAPGKGNESSTTSSTTGMSSRPTSPENSTESTPETGSGEPGPGLNS</sequence>
<feature type="compositionally biased region" description="Low complexity" evidence="1">
    <location>
        <begin position="179"/>
        <end position="207"/>
    </location>
</feature>
<dbReference type="RefSeq" id="YP_009125396.1">
    <property type="nucleotide sequence ID" value="NC_026597.1"/>
</dbReference>
<reference evidence="2 3" key="1">
    <citation type="submission" date="2014-07" db="EMBL/GenBank/DDBJ databases">
        <authorList>
            <person name="Simmons-Yager K."/>
            <person name="Taylor B.J."/>
            <person name="Thorniley A.J."/>
            <person name="Dasenko M.A."/>
            <person name="Denver D.R."/>
            <person name="Garcia-Ruiz H."/>
            <person name="Hoyer J.S."/>
            <person name="Jogdeo S."/>
            <person name="Sullivan C.M."/>
            <person name="Peterson M.R."/>
            <person name="Rowley E.R."/>
            <person name="Schnitzler C.E."/>
            <person name="Vining K.J."/>
            <person name="Almabruk K.H."/>
            <person name="Banawas S."/>
            <person name="Beatty C."/>
            <person name="Bullock C.J."/>
            <person name="Cappellazzi J.E."/>
            <person name="Chagani S.E."/>
            <person name="Chatterjee P."/>
            <person name="Cram E.D."/>
            <person name="Elorriaga M.E.S.T.E.F.A."/>
            <person name="Esser M."/>
            <person name="Fellows E.J."/>
            <person name="Garcia G.R."/>
            <person name="Gullaba J.M."/>
            <person name="Kinsley M.A."/>
            <person name="Luo F."/>
            <person name="Mcginnis M."/>
            <person name="Paquette C.E."/>
            <person name="Reddekopp R.L."/>
            <person name="Rosen K.L."/>
            <person name="Sahlfeld L.M."/>
            <person name="Vondras A.M."/>
            <person name="Wang J.X."/>
            <person name="Weiss E.S."/>
            <person name="Wernick R."/>
            <person name="Abuelizz H.A."/>
            <person name="Amaro Y."/>
            <person name="Archer C.L."/>
            <person name="Basu A."/>
            <person name="Bellinger M.R."/>
            <person name="Johnson S.F."/>
            <person name="Kitchen S.A."/>
            <person name="Li M."/>
            <person name="Morey-Castro K.E."/>
            <person name="Lavalleur H.J."/>
            <person name="Rangel L.J."/>
            <person name="Ree J.F."/>
            <person name="Shay S.D."/>
            <person name="Sheng Y."/>
            <person name="Smyth J.C."/>
            <person name="Stamm E.A."/>
            <person name="Taylor C.R."/>
            <person name="Vining O.B."/>
            <person name="Wanzeck K.M."/>
            <person name="Watson G."/>
            <person name="Bruck A.J."/>
            <person name="Anders K.R."/>
            <person name="Braun M.A."/>
            <person name="Delesalle V.A."/>
            <person name="Hughes L.E."/>
            <person name="Ware V.C."/>
            <person name="Bradley K.W."/>
            <person name="Barker L.P."/>
            <person name="Asai D.J."/>
            <person name="Bowman C.A."/>
            <person name="Russell D.A."/>
            <person name="Pope W.H."/>
            <person name="Jacobs-Sera D."/>
            <person name="Hendrix R.W."/>
            <person name="Hatfull G.F."/>
        </authorList>
    </citation>
    <scope>NUCLEOTIDE SEQUENCE [LARGE SCALE GENOMIC DNA]</scope>
</reference>
<feature type="region of interest" description="Disordered" evidence="1">
    <location>
        <begin position="165"/>
        <end position="216"/>
    </location>
</feature>
<evidence type="ECO:0000313" key="3">
    <source>
        <dbReference type="Proteomes" id="UP000028659"/>
    </source>
</evidence>
<evidence type="ECO:0000256" key="1">
    <source>
        <dbReference type="SAM" id="MobiDB-lite"/>
    </source>
</evidence>
<dbReference type="EMBL" id="KM083128">
    <property type="protein sequence ID" value="AII28160.1"/>
    <property type="molecule type" value="Genomic_DNA"/>
</dbReference>
<dbReference type="GeneID" id="23680181"/>
<accession>A0A076GDQ3</accession>
<protein>
    <submittedName>
        <fullName evidence="2">Tail assembly chaperone</fullName>
    </submittedName>
</protein>